<dbReference type="SUPFAM" id="SSF81301">
    <property type="entry name" value="Nucleotidyltransferase"/>
    <property type="match status" value="1"/>
</dbReference>
<dbReference type="InterPro" id="IPR052930">
    <property type="entry name" value="TA_antitoxin_MntA"/>
</dbReference>
<gene>
    <name evidence="2" type="ORF">ENS06_15485</name>
</gene>
<evidence type="ECO:0000313" key="2">
    <source>
        <dbReference type="EMBL" id="HFK98714.1"/>
    </source>
</evidence>
<dbReference type="PANTHER" id="PTHR43852">
    <property type="entry name" value="NUCLEOTIDYLTRANSFERASE"/>
    <property type="match status" value="1"/>
</dbReference>
<organism evidence="2">
    <name type="scientific">Desulfacinum infernum</name>
    <dbReference type="NCBI Taxonomy" id="35837"/>
    <lineage>
        <taxon>Bacteria</taxon>
        <taxon>Pseudomonadati</taxon>
        <taxon>Thermodesulfobacteriota</taxon>
        <taxon>Syntrophobacteria</taxon>
        <taxon>Syntrophobacterales</taxon>
        <taxon>Syntrophobacteraceae</taxon>
        <taxon>Desulfacinum</taxon>
    </lineage>
</organism>
<name>A0A831ZU44_9BACT</name>
<dbReference type="InterPro" id="IPR043519">
    <property type="entry name" value="NT_sf"/>
</dbReference>
<evidence type="ECO:0000259" key="1">
    <source>
        <dbReference type="Pfam" id="PF18765"/>
    </source>
</evidence>
<keyword evidence="2" id="KW-0808">Transferase</keyword>
<dbReference type="PANTHER" id="PTHR43852:SF3">
    <property type="entry name" value="NUCLEOTIDYLTRANSFERASE"/>
    <property type="match status" value="1"/>
</dbReference>
<feature type="domain" description="Polymerase beta nucleotidyltransferase" evidence="1">
    <location>
        <begin position="22"/>
        <end position="113"/>
    </location>
</feature>
<proteinExistence type="predicted"/>
<reference evidence="2" key="1">
    <citation type="journal article" date="2020" name="mSystems">
        <title>Genome- and Community-Level Interaction Insights into Carbon Utilization and Element Cycling Functions of Hydrothermarchaeota in Hydrothermal Sediment.</title>
        <authorList>
            <person name="Zhou Z."/>
            <person name="Liu Y."/>
            <person name="Xu W."/>
            <person name="Pan J."/>
            <person name="Luo Z.H."/>
            <person name="Li M."/>
        </authorList>
    </citation>
    <scope>NUCLEOTIDE SEQUENCE [LARGE SCALE GENOMIC DNA]</scope>
    <source>
        <strain evidence="2">SpSt-456</strain>
    </source>
</reference>
<dbReference type="InterPro" id="IPR041633">
    <property type="entry name" value="Polbeta"/>
</dbReference>
<dbReference type="CDD" id="cd05403">
    <property type="entry name" value="NT_KNTase_like"/>
    <property type="match status" value="1"/>
</dbReference>
<dbReference type="AlphaFoldDB" id="A0A831ZU44"/>
<comment type="caution">
    <text evidence="2">The sequence shown here is derived from an EMBL/GenBank/DDBJ whole genome shotgun (WGS) entry which is preliminary data.</text>
</comment>
<dbReference type="Gene3D" id="3.30.460.10">
    <property type="entry name" value="Beta Polymerase, domain 2"/>
    <property type="match status" value="1"/>
</dbReference>
<dbReference type="EMBL" id="DSTK01000041">
    <property type="protein sequence ID" value="HFK98714.1"/>
    <property type="molecule type" value="Genomic_DNA"/>
</dbReference>
<dbReference type="GO" id="GO:0016740">
    <property type="term" value="F:transferase activity"/>
    <property type="evidence" value="ECO:0007669"/>
    <property type="project" value="UniProtKB-KW"/>
</dbReference>
<accession>A0A831ZU44</accession>
<dbReference type="Pfam" id="PF18765">
    <property type="entry name" value="Polbeta"/>
    <property type="match status" value="1"/>
</dbReference>
<protein>
    <submittedName>
        <fullName evidence="2">Nucleotidyltransferase domain-containing protein</fullName>
    </submittedName>
</protein>
<sequence length="147" mass="16539">MIQGEALKHALARTAAAFRLVDIYVFGSRAKEIAHRLSAEAASKPPFVPESDVDIAVRPRFGVALNPRERVDVTIALEDLLEVSRVDLVVLPEADPFLALDVIRGELLYTADPDDQARYELFVLRRAGDLMPWKKERMRMILEEGAR</sequence>